<feature type="transmembrane region" description="Helical" evidence="1">
    <location>
        <begin position="282"/>
        <end position="303"/>
    </location>
</feature>
<protein>
    <submittedName>
        <fullName evidence="2">Low temperature requirement protein A</fullName>
    </submittedName>
</protein>
<proteinExistence type="predicted"/>
<reference evidence="2 3" key="1">
    <citation type="submission" date="2024-03" db="EMBL/GenBank/DDBJ databases">
        <title>Novel species of the genus Variovorax.</title>
        <authorList>
            <person name="Liu Q."/>
            <person name="Xin Y.-H."/>
        </authorList>
    </citation>
    <scope>NUCLEOTIDE SEQUENCE [LARGE SCALE GENOMIC DNA]</scope>
    <source>
        <strain evidence="2 3">KACC 18900</strain>
    </source>
</reference>
<dbReference type="RefSeq" id="WP_340344735.1">
    <property type="nucleotide sequence ID" value="NZ_JBBKZT010000011.1"/>
</dbReference>
<dbReference type="PANTHER" id="PTHR36840">
    <property type="entry name" value="BLL5714 PROTEIN"/>
    <property type="match status" value="1"/>
</dbReference>
<evidence type="ECO:0000256" key="1">
    <source>
        <dbReference type="SAM" id="Phobius"/>
    </source>
</evidence>
<feature type="transmembrane region" description="Helical" evidence="1">
    <location>
        <begin position="366"/>
        <end position="385"/>
    </location>
</feature>
<feature type="transmembrane region" description="Helical" evidence="1">
    <location>
        <begin position="239"/>
        <end position="261"/>
    </location>
</feature>
<evidence type="ECO:0000313" key="2">
    <source>
        <dbReference type="EMBL" id="MEJ8849609.1"/>
    </source>
</evidence>
<keyword evidence="1" id="KW-1133">Transmembrane helix</keyword>
<sequence length="400" mass="43629">MSDNHAHAAKNHPRGLLRSRHTAARVSNEELFFDLVYVFAVTQLSHYLLDHLTLLGSVQTLLLWFAVWLGWQYTAWVTNWFEPSALQIRLVLFSIMLVALVMASGLPQAFGERAMVFACCYAGIQVGRTLWVLLALGKHDALVPNFRRILAWTSMAAVLWVAGALADGYLRLALWAAAVLCEYAAPMIGFRFPGLGRSSTADWTIDGGHLAERCQLFVIVALGESLLASGVAFGQAKEWAVGAVLTLLVTFLGSIAMWWMYFDTSSKDAAHVIEHSDDPGGIGAKFHYTHVVLVAGIIVSAVADELVIGHGEHHVEWKYLGALIGGPAIYLFGNALFKRVVYGFTPQSHIGGLAALVLIVPFASHLSVATVGMLTTAVMVVVALLESVWRRRSRARVAAH</sequence>
<feature type="transmembrane region" description="Helical" evidence="1">
    <location>
        <begin position="315"/>
        <end position="333"/>
    </location>
</feature>
<comment type="caution">
    <text evidence="2">The sequence shown here is derived from an EMBL/GenBank/DDBJ whole genome shotgun (WGS) entry which is preliminary data.</text>
</comment>
<evidence type="ECO:0000313" key="3">
    <source>
        <dbReference type="Proteomes" id="UP001385892"/>
    </source>
</evidence>
<name>A0ABU8WQC5_9BURK</name>
<dbReference type="Proteomes" id="UP001385892">
    <property type="component" value="Unassembled WGS sequence"/>
</dbReference>
<feature type="transmembrane region" description="Helical" evidence="1">
    <location>
        <begin position="149"/>
        <end position="166"/>
    </location>
</feature>
<keyword evidence="1" id="KW-0472">Membrane</keyword>
<keyword evidence="1" id="KW-0812">Transmembrane</keyword>
<feature type="transmembrane region" description="Helical" evidence="1">
    <location>
        <begin position="214"/>
        <end position="233"/>
    </location>
</feature>
<gene>
    <name evidence="2" type="ORF">WKW82_23375</name>
</gene>
<feature type="transmembrane region" description="Helical" evidence="1">
    <location>
        <begin position="90"/>
        <end position="109"/>
    </location>
</feature>
<keyword evidence="3" id="KW-1185">Reference proteome</keyword>
<accession>A0ABU8WQC5</accession>
<feature type="transmembrane region" description="Helical" evidence="1">
    <location>
        <begin position="172"/>
        <end position="193"/>
    </location>
</feature>
<dbReference type="PANTHER" id="PTHR36840:SF1">
    <property type="entry name" value="BLL5714 PROTEIN"/>
    <property type="match status" value="1"/>
</dbReference>
<feature type="transmembrane region" description="Helical" evidence="1">
    <location>
        <begin position="115"/>
        <end position="137"/>
    </location>
</feature>
<dbReference type="InterPro" id="IPR010640">
    <property type="entry name" value="Low_temperature_requirement_A"/>
</dbReference>
<organism evidence="2 3">
    <name type="scientific">Variovorax rhizosphaerae</name>
    <dbReference type="NCBI Taxonomy" id="1836200"/>
    <lineage>
        <taxon>Bacteria</taxon>
        <taxon>Pseudomonadati</taxon>
        <taxon>Pseudomonadota</taxon>
        <taxon>Betaproteobacteria</taxon>
        <taxon>Burkholderiales</taxon>
        <taxon>Comamonadaceae</taxon>
        <taxon>Variovorax</taxon>
    </lineage>
</organism>
<dbReference type="EMBL" id="JBBKZT010000011">
    <property type="protein sequence ID" value="MEJ8849609.1"/>
    <property type="molecule type" value="Genomic_DNA"/>
</dbReference>
<dbReference type="Pfam" id="PF06772">
    <property type="entry name" value="LtrA"/>
    <property type="match status" value="1"/>
</dbReference>